<dbReference type="PROSITE" id="PS50902">
    <property type="entry name" value="FLAVODOXIN_LIKE"/>
    <property type="match status" value="1"/>
</dbReference>
<dbReference type="Gene3D" id="3.40.50.970">
    <property type="match status" value="1"/>
</dbReference>
<dbReference type="Gene3D" id="3.30.413.10">
    <property type="entry name" value="Sulfite Reductase Hemoprotein, domain 1"/>
    <property type="match status" value="2"/>
</dbReference>
<dbReference type="GO" id="GO:0046872">
    <property type="term" value="F:metal ion binding"/>
    <property type="evidence" value="ECO:0007669"/>
    <property type="project" value="UniProtKB-KW"/>
</dbReference>
<comment type="catalytic activity">
    <reaction evidence="15">
        <text>hydrogen sulfide + 3 NADP(+) + 3 H2O = sulfite + 3 NADPH + 4 H(+)</text>
        <dbReference type="Rhea" id="RHEA:13801"/>
        <dbReference type="ChEBI" id="CHEBI:15377"/>
        <dbReference type="ChEBI" id="CHEBI:15378"/>
        <dbReference type="ChEBI" id="CHEBI:17359"/>
        <dbReference type="ChEBI" id="CHEBI:29919"/>
        <dbReference type="ChEBI" id="CHEBI:57783"/>
        <dbReference type="ChEBI" id="CHEBI:58349"/>
        <dbReference type="EC" id="1.8.1.2"/>
    </reaction>
</comment>
<evidence type="ECO:0000256" key="11">
    <source>
        <dbReference type="ARBA" id="ARBA00022857"/>
    </source>
</evidence>
<organism evidence="20 21">
    <name type="scientific">Lachancea lanzarotensis</name>
    <dbReference type="NCBI Taxonomy" id="1245769"/>
    <lineage>
        <taxon>Eukaryota</taxon>
        <taxon>Fungi</taxon>
        <taxon>Dikarya</taxon>
        <taxon>Ascomycota</taxon>
        <taxon>Saccharomycotina</taxon>
        <taxon>Saccharomycetes</taxon>
        <taxon>Saccharomycetales</taxon>
        <taxon>Saccharomycetaceae</taxon>
        <taxon>Lachancea</taxon>
    </lineage>
</organism>
<protein>
    <recommendedName>
        <fullName evidence="18">Sulfite reductase [NADPH] subunit beta</fullName>
        <ecNumber evidence="6">1.8.1.2</ecNumber>
    </recommendedName>
</protein>
<comment type="function">
    <text evidence="16">Catalyzes the reduction of sulfite to sulfide, one of several activities required for the biosynthesis of L-cysteine from sulfate.</text>
</comment>
<dbReference type="GO" id="GO:0010181">
    <property type="term" value="F:FMN binding"/>
    <property type="evidence" value="ECO:0007669"/>
    <property type="project" value="InterPro"/>
</dbReference>
<dbReference type="OrthoDB" id="1688044at2759"/>
<dbReference type="InterPro" id="IPR045169">
    <property type="entry name" value="NO2/SO3_Rdtase_4Fe4S_prot"/>
</dbReference>
<dbReference type="GO" id="GO:0009337">
    <property type="term" value="C:sulfite reductase complex (NADPH)"/>
    <property type="evidence" value="ECO:0007669"/>
    <property type="project" value="EnsemblFungi"/>
</dbReference>
<evidence type="ECO:0000256" key="6">
    <source>
        <dbReference type="ARBA" id="ARBA00012604"/>
    </source>
</evidence>
<keyword evidence="11" id="KW-0521">NADP</keyword>
<dbReference type="SUPFAM" id="SSF52922">
    <property type="entry name" value="TK C-terminal domain-like"/>
    <property type="match status" value="1"/>
</dbReference>
<feature type="domain" description="Flavodoxin-like" evidence="19">
    <location>
        <begin position="711"/>
        <end position="860"/>
    </location>
</feature>
<evidence type="ECO:0000256" key="14">
    <source>
        <dbReference type="ARBA" id="ARBA00023014"/>
    </source>
</evidence>
<dbReference type="InterPro" id="IPR009014">
    <property type="entry name" value="Transketo_C/PFOR_II"/>
</dbReference>
<evidence type="ECO:0000256" key="4">
    <source>
        <dbReference type="ARBA" id="ARBA00004774"/>
    </source>
</evidence>
<dbReference type="HOGENOM" id="CLU_001975_2_0_1"/>
<accession>A0A0C7MMC4</accession>
<dbReference type="STRING" id="1245769.A0A0C7MMC4"/>
<dbReference type="FunFam" id="3.30.413.10:FF:000004">
    <property type="entry name" value="Sulfite reductase [NADPH] hemoprotein beta-component"/>
    <property type="match status" value="1"/>
</dbReference>
<keyword evidence="12" id="KW-0560">Oxidoreductase</keyword>
<dbReference type="FunFam" id="3.40.50.970:FF:000051">
    <property type="entry name" value="Sulfite reductase beta subunit"/>
    <property type="match status" value="1"/>
</dbReference>
<dbReference type="Pfam" id="PF00258">
    <property type="entry name" value="Flavodoxin_1"/>
    <property type="match status" value="1"/>
</dbReference>
<dbReference type="InterPro" id="IPR006066">
    <property type="entry name" value="NO2/SO3_Rdtase_FeS/sirohaem_BS"/>
</dbReference>
<keyword evidence="13" id="KW-0408">Iron</keyword>
<evidence type="ECO:0000313" key="21">
    <source>
        <dbReference type="Proteomes" id="UP000054304"/>
    </source>
</evidence>
<evidence type="ECO:0000256" key="15">
    <source>
        <dbReference type="ARBA" id="ARBA00052219"/>
    </source>
</evidence>
<dbReference type="PANTHER" id="PTHR11493:SF47">
    <property type="entry name" value="SULFITE REDUCTASE [NADPH] SUBUNIT BETA"/>
    <property type="match status" value="1"/>
</dbReference>
<dbReference type="PRINTS" id="PR00397">
    <property type="entry name" value="SIROHAEM"/>
</dbReference>
<proteinExistence type="inferred from homology"/>
<dbReference type="EC" id="1.8.1.2" evidence="6"/>
<evidence type="ECO:0000256" key="8">
    <source>
        <dbReference type="ARBA" id="ARBA00022490"/>
    </source>
</evidence>
<evidence type="ECO:0000259" key="19">
    <source>
        <dbReference type="PROSITE" id="PS50902"/>
    </source>
</evidence>
<dbReference type="InterPro" id="IPR029039">
    <property type="entry name" value="Flavoprotein-like_sf"/>
</dbReference>
<keyword evidence="8" id="KW-0963">Cytoplasm</keyword>
<comment type="subcellular location">
    <subcellularLocation>
        <location evidence="3">Cytoplasm</location>
    </subcellularLocation>
</comment>
<dbReference type="InterPro" id="IPR005117">
    <property type="entry name" value="NiRdtase/SiRdtase_haem-b_fer"/>
</dbReference>
<dbReference type="FunFam" id="3.30.413.10:FF:000003">
    <property type="entry name" value="Sulfite reductase [NADPH] hemoprotein beta-component"/>
    <property type="match status" value="1"/>
</dbReference>
<dbReference type="Pfam" id="PF01077">
    <property type="entry name" value="NIR_SIR"/>
    <property type="match status" value="1"/>
</dbReference>
<dbReference type="GO" id="GO:0000097">
    <property type="term" value="P:sulfur amino acid biosynthetic process"/>
    <property type="evidence" value="ECO:0007669"/>
    <property type="project" value="EnsemblFungi"/>
</dbReference>
<dbReference type="GO" id="GO:0005737">
    <property type="term" value="C:cytoplasm"/>
    <property type="evidence" value="ECO:0007669"/>
    <property type="project" value="UniProtKB-SubCell"/>
</dbReference>
<evidence type="ECO:0000256" key="9">
    <source>
        <dbReference type="ARBA" id="ARBA00022617"/>
    </source>
</evidence>
<gene>
    <name evidence="20" type="ORF">LALA0_S02e04126g</name>
</gene>
<dbReference type="GO" id="GO:0000103">
    <property type="term" value="P:sulfate assimilation"/>
    <property type="evidence" value="ECO:0007669"/>
    <property type="project" value="EnsemblFungi"/>
</dbReference>
<evidence type="ECO:0000256" key="3">
    <source>
        <dbReference type="ARBA" id="ARBA00004496"/>
    </source>
</evidence>
<dbReference type="PANTHER" id="PTHR11493">
    <property type="entry name" value="SULFITE REDUCTASE [NADPH] SUBUNIT BETA-RELATED"/>
    <property type="match status" value="1"/>
</dbReference>
<dbReference type="GO" id="GO:0050311">
    <property type="term" value="F:sulfite reductase (ferredoxin) activity"/>
    <property type="evidence" value="ECO:0007669"/>
    <property type="project" value="TreeGrafter"/>
</dbReference>
<dbReference type="SUPFAM" id="SSF56014">
    <property type="entry name" value="Nitrite and sulphite reductase 4Fe-4S domain-like"/>
    <property type="match status" value="2"/>
</dbReference>
<dbReference type="Pfam" id="PF03460">
    <property type="entry name" value="NIR_SIR_ferr"/>
    <property type="match status" value="2"/>
</dbReference>
<sequence>MCLTSTTSTRIIYNNDGSGFDSRNAPDSFQLSKAHAMGELNAAQFLAQVAQATNGDIYYTTDFKAAQSGVSVALQDLQAKYDHSTGTVTQLVNSTDPFATVVENSSGNTVTNVFTDETTLVRGLPHLYSLQRLPVVVTVELRSHEYATIPLVKDLAHATLVSTSSAVVARHAVAAVQSATAKQQAVFHFVESQALSGSVEAIAASAEVDNEKDAVEELPRFAYHSSARKPSVLIVNLSPYAQAFADALPADAAFLDVHVYRPWSFEQFFEQVPESVRKIVIVQRTNGAFATNGFEPILLDFFADFNTLVERGVDQLLVTNVGELHDMSVATAIQKIVTNALAETPNNTLFIGKASETAATEQAIQLQSSIKGVFSLEDAYLKVLRQLFASNLQILNQYHHPDVNATSPEYGFGLASKQDSERQRLRDLVSASLDASAYQSPEGARIVELLSKWLRLSENQQIGTSLEDANRTATEVFEILEQNQDSSVALKLLKAAPTVESFKFASKWLIGSDAWSYDLGNSGVHHVLSSQQDINMLIIDSEPYENVKNSKSKLRKKDVGLYALNFGNAYVASVAVYSSYTQLLTALIEASKFAGPSIVLAYLPYSSERDTPLDILKQTKNGVESGYWPLYRYNPREENPDEAFKLESSVIRRQLQEFLDRENKLSLLTRKSPELARNLKHGASGGIEAKQLRRANAAYEQLLEGLSGPPLHVYYASDGGNAANLAKRLGSRASARGLKATVLSMDDIDFETFQDEQNVVFVTSTAGQGEFPQDGKAFWDQLKASLDLDLATLNFSVFGLGDSLYWPRKEDKHYYNKPSADLFKKLELLSAKPLAPLGLGDDQDADGYQTAYSEWEPKIWEALGVSGAAVPDEPKPITNEDMKIGSNFLRGNIAEALVDDSTGAISATDQQLTKFHGIYMQDDRDIRDTRKAQGLEPYYIFMSRVRLPGGKASPEQWLILDKLSDKTGNGTIKITTRATFQLHGVVKKNLKHTIRAMNSTLMDTVAACGDVNRNVMVSALPANAKVHKQASDIAARISEYLLPQTTAYHEIWLEGADKEDDDPNWPSIFENRKEGPTKKKTLVSGNALVDVEPLYGPTYLPRKFKINMAVPPFNDVDVWSIDVGLIAIVDESTQTIKGFNLYVGGGMGCTHNNKKTYPRTGSSLGFVSADEVHIAIENVMIVQRDNGDRANRKHARLKYTVDDLGVDVYRQKTEELWGKKFGPEQPYEIKSNIDYFGWVKDETGKNHFTIFIENGRVEDTPDLPQKAGLRKIAQYMQETKSGHFRLTGNQHVVISDITDEHLAAVKSLLNKYKLDNTNFSGLRLSSAACVALPTCGLAMAESERYLPVLITKLEDILEQYGLRHDSIVMRMTGCPNGCSRPWLAEIACIGKAPGTYNLMLGGGYHGQRLNKLYKASIKEDEIIAILKPLFKNWSLHRLDGEHFGDFLIRTEVIKPTLEGKYFHDDVSEDAL</sequence>
<comment type="cofactor">
    <cofactor evidence="2">
        <name>[4Fe-4S] cluster</name>
        <dbReference type="ChEBI" id="CHEBI:49883"/>
    </cofactor>
</comment>
<dbReference type="InterPro" id="IPR029061">
    <property type="entry name" value="THDP-binding"/>
</dbReference>
<dbReference type="FunFam" id="3.40.50.360:FF:000016">
    <property type="entry name" value="Sulfite reductase subunit beta"/>
    <property type="match status" value="1"/>
</dbReference>
<dbReference type="GeneID" id="34684396"/>
<evidence type="ECO:0000256" key="12">
    <source>
        <dbReference type="ARBA" id="ARBA00023002"/>
    </source>
</evidence>
<dbReference type="InterPro" id="IPR001094">
    <property type="entry name" value="Flavdoxin-like"/>
</dbReference>
<dbReference type="SUPFAM" id="SSF55124">
    <property type="entry name" value="Nitrite/Sulfite reductase N-terminal domain-like"/>
    <property type="match status" value="2"/>
</dbReference>
<dbReference type="PRINTS" id="PR00369">
    <property type="entry name" value="FLAVODOXIN"/>
</dbReference>
<dbReference type="SUPFAM" id="SSF52518">
    <property type="entry name" value="Thiamin diphosphate-binding fold (THDP-binding)"/>
    <property type="match status" value="1"/>
</dbReference>
<dbReference type="GO" id="GO:0004783">
    <property type="term" value="F:sulfite reductase (NADPH) activity"/>
    <property type="evidence" value="ECO:0007669"/>
    <property type="project" value="UniProtKB-EC"/>
</dbReference>
<dbReference type="NCBIfam" id="NF010029">
    <property type="entry name" value="PRK13504.1"/>
    <property type="match status" value="1"/>
</dbReference>
<keyword evidence="21" id="KW-1185">Reference proteome</keyword>
<keyword evidence="7" id="KW-0004">4Fe-4S</keyword>
<dbReference type="Gene3D" id="3.90.480.10">
    <property type="entry name" value="Sulfite Reductase Hemoprotein,Domain 2"/>
    <property type="match status" value="1"/>
</dbReference>
<dbReference type="SUPFAM" id="SSF52218">
    <property type="entry name" value="Flavoproteins"/>
    <property type="match status" value="1"/>
</dbReference>
<comment type="cofactor">
    <cofactor evidence="1">
        <name>siroheme</name>
        <dbReference type="ChEBI" id="CHEBI:60052"/>
    </cofactor>
</comment>
<evidence type="ECO:0000256" key="13">
    <source>
        <dbReference type="ARBA" id="ARBA00023004"/>
    </source>
</evidence>
<keyword evidence="9" id="KW-0349">Heme</keyword>
<evidence type="ECO:0000256" key="18">
    <source>
        <dbReference type="ARBA" id="ARBA00067595"/>
    </source>
</evidence>
<evidence type="ECO:0000256" key="17">
    <source>
        <dbReference type="ARBA" id="ARBA00063391"/>
    </source>
</evidence>
<evidence type="ECO:0000256" key="7">
    <source>
        <dbReference type="ARBA" id="ARBA00022485"/>
    </source>
</evidence>
<comment type="subunit">
    <text evidence="17">Alpha(2)-beta(2). The alpha component is a flavoprotein, the beta component is a hemoprotein.</text>
</comment>
<evidence type="ECO:0000313" key="20">
    <source>
        <dbReference type="EMBL" id="CEP60983.1"/>
    </source>
</evidence>
<reference evidence="20 21" key="1">
    <citation type="submission" date="2014-12" db="EMBL/GenBank/DDBJ databases">
        <authorList>
            <person name="Neuveglise Cecile"/>
        </authorList>
    </citation>
    <scope>NUCLEOTIDE SEQUENCE [LARGE SCALE GENOMIC DNA]</scope>
    <source>
        <strain evidence="20 21">CBS 12615</strain>
    </source>
</reference>
<dbReference type="Gene3D" id="3.40.50.920">
    <property type="match status" value="1"/>
</dbReference>
<evidence type="ECO:0000256" key="16">
    <source>
        <dbReference type="ARBA" id="ARBA00057613"/>
    </source>
</evidence>
<evidence type="ECO:0000256" key="2">
    <source>
        <dbReference type="ARBA" id="ARBA00001966"/>
    </source>
</evidence>
<evidence type="ECO:0000256" key="5">
    <source>
        <dbReference type="ARBA" id="ARBA00010429"/>
    </source>
</evidence>
<dbReference type="InterPro" id="IPR036136">
    <property type="entry name" value="Nit/Sulf_reduc_fer-like_dom_sf"/>
</dbReference>
<comment type="similarity">
    <text evidence="5">Belongs to the nitrite and sulfite reductase 4Fe-4S domain family.</text>
</comment>
<dbReference type="InterPro" id="IPR045854">
    <property type="entry name" value="NO2/SO3_Rdtase_4Fe4S_sf"/>
</dbReference>
<dbReference type="EMBL" id="LN736361">
    <property type="protein sequence ID" value="CEP60983.1"/>
    <property type="molecule type" value="Genomic_DNA"/>
</dbReference>
<dbReference type="InterPro" id="IPR006067">
    <property type="entry name" value="NO2/SO3_Rdtase_4Fe4S_dom"/>
</dbReference>
<name>A0A0C7MMC4_9SACH</name>
<comment type="pathway">
    <text evidence="4">Sulfur metabolism; hydrogen sulfide biosynthesis; hydrogen sulfide from sulfite (NADPH route): step 1/1.</text>
</comment>
<keyword evidence="14" id="KW-0411">Iron-sulfur</keyword>
<dbReference type="Gene3D" id="3.40.50.360">
    <property type="match status" value="1"/>
</dbReference>
<dbReference type="InterPro" id="IPR008254">
    <property type="entry name" value="Flavodoxin/NO_synth"/>
</dbReference>
<keyword evidence="10" id="KW-0479">Metal-binding</keyword>
<dbReference type="Proteomes" id="UP000054304">
    <property type="component" value="Unassembled WGS sequence"/>
</dbReference>
<evidence type="ECO:0000256" key="10">
    <source>
        <dbReference type="ARBA" id="ARBA00022723"/>
    </source>
</evidence>
<dbReference type="RefSeq" id="XP_022627221.1">
    <property type="nucleotide sequence ID" value="XM_022773724.1"/>
</dbReference>
<dbReference type="GO" id="GO:0051539">
    <property type="term" value="F:4 iron, 4 sulfur cluster binding"/>
    <property type="evidence" value="ECO:0007669"/>
    <property type="project" value="UniProtKB-KW"/>
</dbReference>
<dbReference type="GO" id="GO:0020037">
    <property type="term" value="F:heme binding"/>
    <property type="evidence" value="ECO:0007669"/>
    <property type="project" value="InterPro"/>
</dbReference>
<evidence type="ECO:0000256" key="1">
    <source>
        <dbReference type="ARBA" id="ARBA00001929"/>
    </source>
</evidence>